<keyword evidence="3" id="KW-0808">Transferase</keyword>
<evidence type="ECO:0000256" key="4">
    <source>
        <dbReference type="ARBA" id="ARBA00022692"/>
    </source>
</evidence>
<evidence type="ECO:0000256" key="2">
    <source>
        <dbReference type="ARBA" id="ARBA00022676"/>
    </source>
</evidence>
<dbReference type="Proteomes" id="UP000186922">
    <property type="component" value="Unassembled WGS sequence"/>
</dbReference>
<evidence type="ECO:0000313" key="11">
    <source>
        <dbReference type="Proteomes" id="UP000186922"/>
    </source>
</evidence>
<evidence type="ECO:0000256" key="6">
    <source>
        <dbReference type="ARBA" id="ARBA00022989"/>
    </source>
</evidence>
<dbReference type="GO" id="GO:0042285">
    <property type="term" value="F:xylosyltransferase activity"/>
    <property type="evidence" value="ECO:0007669"/>
    <property type="project" value="TreeGrafter"/>
</dbReference>
<keyword evidence="9" id="KW-0325">Glycoprotein</keyword>
<organism evidence="10 11">
    <name type="scientific">Ramazzottius varieornatus</name>
    <name type="common">Water bear</name>
    <name type="synonym">Tardigrade</name>
    <dbReference type="NCBI Taxonomy" id="947166"/>
    <lineage>
        <taxon>Eukaryota</taxon>
        <taxon>Metazoa</taxon>
        <taxon>Ecdysozoa</taxon>
        <taxon>Tardigrada</taxon>
        <taxon>Eutardigrada</taxon>
        <taxon>Parachela</taxon>
        <taxon>Hypsibioidea</taxon>
        <taxon>Ramazzottiidae</taxon>
        <taxon>Ramazzottius</taxon>
    </lineage>
</organism>
<evidence type="ECO:0000256" key="3">
    <source>
        <dbReference type="ARBA" id="ARBA00022679"/>
    </source>
</evidence>
<dbReference type="PANTHER" id="PTHR12270:SF25">
    <property type="entry name" value="GLYCOSYLTRANSFERASE-LIKE PROTEIN LARGE"/>
    <property type="match status" value="1"/>
</dbReference>
<dbReference type="OrthoDB" id="411524at2759"/>
<evidence type="ECO:0000256" key="1">
    <source>
        <dbReference type="ARBA" id="ARBA00004323"/>
    </source>
</evidence>
<dbReference type="FunFam" id="3.90.550.10:FF:000016">
    <property type="entry name" value="LARGE xylosyl- and glucuronyltransferase 2"/>
    <property type="match status" value="1"/>
</dbReference>
<evidence type="ECO:0000313" key="10">
    <source>
        <dbReference type="EMBL" id="GAV04822.1"/>
    </source>
</evidence>
<sequence length="704" mass="80431">MGAHPRSESMKFRQACFLFILLLFGVFLVSVYLTSGGLDARGFPLPVGKSDNPVLDEDGTNVNVNGLRRPGKARTIAKSAATQNEKCRVIEIAVVCAGYNSTRTAQTLLKSLLFYRTSPLHLHLLVDTPAQLILTTLFDTWDVANLTISYYLTDGITSFVAWIPNKHYSGVYGLMKLVLPHLLPSTLHKVIVLDTDIVFASDVLELWRLFEEFAACQALGLVENQSDWYLGGIWKNYKPWPAKGRGYNTGVILMDLPKLRARSWMDMWKKVTERELPVMTATALADQDIFNAVIKDVPELVYNLPCTWNAQLSDHSKSKELCLESQNGFKVIHWNSPKKMQVKHRLGRYYKDDYLTFVAHDGNLLRRGVLGCSNVSAEPAEQDKESSVVAYDETCYDFERLANLKFRTHLYYIEYSYQSTADDDVTLVAQLSFDRLQMLEQICDHWNGPISLALYMSDAEAAQFAEFVQDSDTLSARKNVGYHVVYKDGAVYPVNYLRDVALTQANTPFVFLTDIDFLPMYGLYEGLKQAIRQNDLLNYDTKVLVVPAFETQRYRFAFPSNKSELVQMADRDDVIAFRSDIWPKGHGATNFPRWMNATTPYTVEWEPDYEPYIVASKNIPEYDRRFGGFGWNKVSHLMMLAVKGYELIVLPYAFIIHMPHAPSIDIAKFRSKSQYRKCLRRLKEDFVRDLAKIYGMKATKYLIS</sequence>
<dbReference type="GO" id="GO:0035269">
    <property type="term" value="P:protein O-linked glycosylation via mannose"/>
    <property type="evidence" value="ECO:0007669"/>
    <property type="project" value="UniProtKB-ARBA"/>
</dbReference>
<keyword evidence="8" id="KW-0472">Membrane</keyword>
<dbReference type="Pfam" id="PF01501">
    <property type="entry name" value="Glyco_transf_8"/>
    <property type="match status" value="1"/>
</dbReference>
<comment type="subcellular location">
    <subcellularLocation>
        <location evidence="1">Golgi apparatus membrane</location>
        <topology evidence="1">Single-pass type II membrane protein</topology>
    </subcellularLocation>
</comment>
<keyword evidence="4" id="KW-0812">Transmembrane</keyword>
<evidence type="ECO:0000256" key="9">
    <source>
        <dbReference type="ARBA" id="ARBA00023180"/>
    </source>
</evidence>
<evidence type="ECO:0008006" key="12">
    <source>
        <dbReference type="Google" id="ProtNLM"/>
    </source>
</evidence>
<keyword evidence="2" id="KW-0328">Glycosyltransferase</keyword>
<dbReference type="AlphaFoldDB" id="A0A1D1VTF9"/>
<keyword evidence="11" id="KW-1185">Reference proteome</keyword>
<keyword evidence="7" id="KW-0333">Golgi apparatus</keyword>
<dbReference type="InterPro" id="IPR002495">
    <property type="entry name" value="Glyco_trans_8"/>
</dbReference>
<keyword evidence="5" id="KW-0735">Signal-anchor</keyword>
<evidence type="ECO:0000256" key="7">
    <source>
        <dbReference type="ARBA" id="ARBA00023034"/>
    </source>
</evidence>
<dbReference type="PANTHER" id="PTHR12270">
    <property type="entry name" value="GLYCOSYLTRANSFERASE-RELATED"/>
    <property type="match status" value="1"/>
</dbReference>
<reference evidence="10 11" key="1">
    <citation type="journal article" date="2016" name="Nat. Commun.">
        <title>Extremotolerant tardigrade genome and improved radiotolerance of human cultured cells by tardigrade-unique protein.</title>
        <authorList>
            <person name="Hashimoto T."/>
            <person name="Horikawa D.D."/>
            <person name="Saito Y."/>
            <person name="Kuwahara H."/>
            <person name="Kozuka-Hata H."/>
            <person name="Shin-I T."/>
            <person name="Minakuchi Y."/>
            <person name="Ohishi K."/>
            <person name="Motoyama A."/>
            <person name="Aizu T."/>
            <person name="Enomoto A."/>
            <person name="Kondo K."/>
            <person name="Tanaka S."/>
            <person name="Hara Y."/>
            <person name="Koshikawa S."/>
            <person name="Sagara H."/>
            <person name="Miura T."/>
            <person name="Yokobori S."/>
            <person name="Miyagawa K."/>
            <person name="Suzuki Y."/>
            <person name="Kubo T."/>
            <person name="Oyama M."/>
            <person name="Kohara Y."/>
            <person name="Fujiyama A."/>
            <person name="Arakawa K."/>
            <person name="Katayama T."/>
            <person name="Toyoda A."/>
            <person name="Kunieda T."/>
        </authorList>
    </citation>
    <scope>NUCLEOTIDE SEQUENCE [LARGE SCALE GENOMIC DNA]</scope>
    <source>
        <strain evidence="10 11">YOKOZUNA-1</strain>
    </source>
</reference>
<evidence type="ECO:0000256" key="8">
    <source>
        <dbReference type="ARBA" id="ARBA00023136"/>
    </source>
</evidence>
<proteinExistence type="predicted"/>
<dbReference type="GO" id="GO:0000139">
    <property type="term" value="C:Golgi membrane"/>
    <property type="evidence" value="ECO:0007669"/>
    <property type="project" value="UniProtKB-SubCell"/>
</dbReference>
<dbReference type="EMBL" id="BDGG01000011">
    <property type="protein sequence ID" value="GAV04822.1"/>
    <property type="molecule type" value="Genomic_DNA"/>
</dbReference>
<dbReference type="InterPro" id="IPR051292">
    <property type="entry name" value="Xyl/GlcA_transferase"/>
</dbReference>
<dbReference type="STRING" id="947166.A0A1D1VTF9"/>
<keyword evidence="6" id="KW-1133">Transmembrane helix</keyword>
<name>A0A1D1VTF9_RAMVA</name>
<evidence type="ECO:0000256" key="5">
    <source>
        <dbReference type="ARBA" id="ARBA00022968"/>
    </source>
</evidence>
<comment type="caution">
    <text evidence="10">The sequence shown here is derived from an EMBL/GenBank/DDBJ whole genome shotgun (WGS) entry which is preliminary data.</text>
</comment>
<dbReference type="FunFam" id="3.90.550.10:FF:000229">
    <property type="entry name" value="Glycosyltransferase-like protein LARGE"/>
    <property type="match status" value="1"/>
</dbReference>
<dbReference type="SUPFAM" id="SSF53448">
    <property type="entry name" value="Nucleotide-diphospho-sugar transferases"/>
    <property type="match status" value="1"/>
</dbReference>
<gene>
    <name evidence="10" type="primary">RvY_15043-1</name>
    <name evidence="10" type="synonym">RvY_15043.1</name>
    <name evidence="10" type="ORF">RvY_15043</name>
</gene>
<dbReference type="Gene3D" id="3.90.550.10">
    <property type="entry name" value="Spore Coat Polysaccharide Biosynthesis Protein SpsA, Chain A"/>
    <property type="match status" value="1"/>
</dbReference>
<accession>A0A1D1VTF9</accession>
<dbReference type="GO" id="GO:0015020">
    <property type="term" value="F:glucuronosyltransferase activity"/>
    <property type="evidence" value="ECO:0007669"/>
    <property type="project" value="TreeGrafter"/>
</dbReference>
<dbReference type="Pfam" id="PF13896">
    <property type="entry name" value="Glyco_transf_49"/>
    <property type="match status" value="1"/>
</dbReference>
<protein>
    <recommendedName>
        <fullName evidence="12">Glycosyltransferase-like protein LARGE2</fullName>
    </recommendedName>
</protein>
<dbReference type="InterPro" id="IPR029044">
    <property type="entry name" value="Nucleotide-diphossugar_trans"/>
</dbReference>